<gene>
    <name evidence="3" type="ORF">PDIGIT_LOCUS433</name>
</gene>
<keyword evidence="4" id="KW-1185">Reference proteome</keyword>
<feature type="domain" description="Cupin type-2" evidence="2">
    <location>
        <begin position="65"/>
        <end position="132"/>
    </location>
</feature>
<reference evidence="3" key="1">
    <citation type="submission" date="2023-01" db="EMBL/GenBank/DDBJ databases">
        <authorList>
            <person name="Van Ghelder C."/>
            <person name="Rancurel C."/>
        </authorList>
    </citation>
    <scope>NUCLEOTIDE SEQUENCE</scope>
    <source>
        <strain evidence="3">CNCM I-4278</strain>
    </source>
</reference>
<evidence type="ECO:0000313" key="4">
    <source>
        <dbReference type="Proteomes" id="UP001152607"/>
    </source>
</evidence>
<name>A0A9W4U1R2_9PLEO</name>
<accession>A0A9W4U1R2</accession>
<dbReference type="EMBL" id="CAOQHR010000001">
    <property type="protein sequence ID" value="CAI6236921.1"/>
    <property type="molecule type" value="Genomic_DNA"/>
</dbReference>
<dbReference type="OrthoDB" id="445803at2759"/>
<sequence>MTETLSTSQQTLGGTEYRAPIIMHGENVSQIVSDSFSDANNGNVMWQTLLSSPNATSAAMCAGIATCPPNGTLALHQHTQPEMYYVLSGSGQVEIEGVRHDVKEGSVLWVPGNAMHGVFCGPNETLKWLYVFPEGRFENIQYRFKAT</sequence>
<evidence type="ECO:0000259" key="2">
    <source>
        <dbReference type="Pfam" id="PF07883"/>
    </source>
</evidence>
<dbReference type="SUPFAM" id="SSF51182">
    <property type="entry name" value="RmlC-like cupins"/>
    <property type="match status" value="1"/>
</dbReference>
<dbReference type="PANTHER" id="PTHR35848">
    <property type="entry name" value="OXALATE-BINDING PROTEIN"/>
    <property type="match status" value="1"/>
</dbReference>
<evidence type="ECO:0000313" key="3">
    <source>
        <dbReference type="EMBL" id="CAI6236921.1"/>
    </source>
</evidence>
<dbReference type="AlphaFoldDB" id="A0A9W4U1R2"/>
<dbReference type="Pfam" id="PF07883">
    <property type="entry name" value="Cupin_2"/>
    <property type="match status" value="1"/>
</dbReference>
<dbReference type="GO" id="GO:0046872">
    <property type="term" value="F:metal ion binding"/>
    <property type="evidence" value="ECO:0007669"/>
    <property type="project" value="UniProtKB-KW"/>
</dbReference>
<dbReference type="InterPro" id="IPR011051">
    <property type="entry name" value="RmlC_Cupin_sf"/>
</dbReference>
<evidence type="ECO:0000256" key="1">
    <source>
        <dbReference type="ARBA" id="ARBA00022723"/>
    </source>
</evidence>
<organism evidence="3 4">
    <name type="scientific">Periconia digitata</name>
    <dbReference type="NCBI Taxonomy" id="1303443"/>
    <lineage>
        <taxon>Eukaryota</taxon>
        <taxon>Fungi</taxon>
        <taxon>Dikarya</taxon>
        <taxon>Ascomycota</taxon>
        <taxon>Pezizomycotina</taxon>
        <taxon>Dothideomycetes</taxon>
        <taxon>Pleosporomycetidae</taxon>
        <taxon>Pleosporales</taxon>
        <taxon>Massarineae</taxon>
        <taxon>Periconiaceae</taxon>
        <taxon>Periconia</taxon>
    </lineage>
</organism>
<dbReference type="Proteomes" id="UP001152607">
    <property type="component" value="Unassembled WGS sequence"/>
</dbReference>
<proteinExistence type="predicted"/>
<dbReference type="CDD" id="cd02208">
    <property type="entry name" value="cupin_RmlC-like"/>
    <property type="match status" value="1"/>
</dbReference>
<comment type="caution">
    <text evidence="3">The sequence shown here is derived from an EMBL/GenBank/DDBJ whole genome shotgun (WGS) entry which is preliminary data.</text>
</comment>
<protein>
    <recommendedName>
        <fullName evidence="2">Cupin type-2 domain-containing protein</fullName>
    </recommendedName>
</protein>
<dbReference type="Gene3D" id="2.60.120.10">
    <property type="entry name" value="Jelly Rolls"/>
    <property type="match status" value="1"/>
</dbReference>
<dbReference type="InterPro" id="IPR013096">
    <property type="entry name" value="Cupin_2"/>
</dbReference>
<keyword evidence="1" id="KW-0479">Metal-binding</keyword>
<dbReference type="InterPro" id="IPR051610">
    <property type="entry name" value="GPI/OXD"/>
</dbReference>
<dbReference type="PANTHER" id="PTHR35848:SF6">
    <property type="entry name" value="CUPIN TYPE-2 DOMAIN-CONTAINING PROTEIN"/>
    <property type="match status" value="1"/>
</dbReference>
<dbReference type="InterPro" id="IPR014710">
    <property type="entry name" value="RmlC-like_jellyroll"/>
</dbReference>